<evidence type="ECO:0000259" key="3">
    <source>
        <dbReference type="PROSITE" id="PS50158"/>
    </source>
</evidence>
<dbReference type="Pfam" id="PF14111">
    <property type="entry name" value="DUF4283"/>
    <property type="match status" value="1"/>
</dbReference>
<keyword evidence="1" id="KW-0863">Zinc-finger</keyword>
<dbReference type="EMBL" id="JAATIP010000125">
    <property type="protein sequence ID" value="KAF4369641.1"/>
    <property type="molecule type" value="Genomic_DNA"/>
</dbReference>
<feature type="domain" description="CCHC-type" evidence="3">
    <location>
        <begin position="211"/>
        <end position="224"/>
    </location>
</feature>
<evidence type="ECO:0000313" key="4">
    <source>
        <dbReference type="EMBL" id="KAF4369641.1"/>
    </source>
</evidence>
<dbReference type="GO" id="GO:0003676">
    <property type="term" value="F:nucleic acid binding"/>
    <property type="evidence" value="ECO:0007669"/>
    <property type="project" value="InterPro"/>
</dbReference>
<dbReference type="PANTHER" id="PTHR31286:SF167">
    <property type="entry name" value="OS09G0268800 PROTEIN"/>
    <property type="match status" value="1"/>
</dbReference>
<evidence type="ECO:0000256" key="2">
    <source>
        <dbReference type="SAM" id="MobiDB-lite"/>
    </source>
</evidence>
<accession>A0A7J6FG18</accession>
<proteinExistence type="predicted"/>
<dbReference type="InterPro" id="IPR025836">
    <property type="entry name" value="Zn_knuckle_CX2CX4HX4C"/>
</dbReference>
<feature type="compositionally biased region" description="Low complexity" evidence="2">
    <location>
        <begin position="693"/>
        <end position="708"/>
    </location>
</feature>
<sequence>MALVNATNSSTNGKCISYEEASVKISPCASSQQALATFCLLGKVVAPMKVNEATIIDFVNKVWKFNVTVVALNEGANNFNCFELGFLSTENRSWALEHGPWSVRGYSFILKVWAPRKDLFGVFDHVKVWVHIFNLPRDYFSIVNGNTLGAKAGIVLKVDLDECNPTLWKKSLNVLISLNVNRPLFSGCYLPLDSGVQRWVQFKYGKLGIFCYNCGKLGHQRRGCSLTSPVTVSSENGVPFPLFGPWLSMDSSYKDVFSGAHSFSATSSLAAPASTGPKHGGSRPLATVPGVVGSVRRSPTSRSVSRPLMVTGRRSLGGVQGCIREWVPKVSPGSSMPNFAVLGKEFPSRTLVEEKSPAILPISISNLAEPSKKSGKGKGFCEMDVGPALSSNGPVSKVGFSNGASSRGPSNKSIVPTFSIHGTEPFLENNKSDLLLINESGPCDIFGPSGLPGLHGKNTTSCDKSTKTMSIESSTCGQEVNFLHDESLALSNFFQAQETLIHELKKFGNMDLFEIKAIGGDIGVPTASEVNERTTPFKKRKFDGASASLCSRPWKLPRHHPGVVRDFPWDSATKANATNEVEEEPTEDGSLSNSAFLGSDEWCSNVRFKCYAFIVDQVVKSIILVTTFAATSDDRLGSVGLSNDYKPVELPMHYLLPDPFRTKPCSSTKHNMTWSPMTFCKQNKRKEKRASKPKSTSTTPLASTPTPSCAKEGSVSLEKTSPGIEKTFVGPPNVLHAHLTRFSLGDLSLNLPNVSWRPSFHRMKVGKPTATATRTPTPTKLPKTTIIQQTPTTTSTPPTTTIRTNSTTFYRPFSHTLLEFNWPLLPKENATEVFKKVPKANLYLKKHCDLEIVSTLKKVNILQAKRKAEIVDGTVVDCLPLAMFLAPKLRSKNRTLASKVEEIKIQVKDFWKRVIKELN</sequence>
<dbReference type="PROSITE" id="PS50158">
    <property type="entry name" value="ZF_CCHC"/>
    <property type="match status" value="1"/>
</dbReference>
<dbReference type="Proteomes" id="UP000525078">
    <property type="component" value="Unassembled WGS sequence"/>
</dbReference>
<dbReference type="InterPro" id="IPR040256">
    <property type="entry name" value="At4g02000-like"/>
</dbReference>
<dbReference type="Pfam" id="PF14392">
    <property type="entry name" value="zf-CCHC_4"/>
    <property type="match status" value="1"/>
</dbReference>
<dbReference type="PANTHER" id="PTHR31286">
    <property type="entry name" value="GLYCINE-RICH CELL WALL STRUCTURAL PROTEIN 1.8-LIKE"/>
    <property type="match status" value="1"/>
</dbReference>
<organism evidence="4 5">
    <name type="scientific">Cannabis sativa</name>
    <name type="common">Hemp</name>
    <name type="synonym">Marijuana</name>
    <dbReference type="NCBI Taxonomy" id="3483"/>
    <lineage>
        <taxon>Eukaryota</taxon>
        <taxon>Viridiplantae</taxon>
        <taxon>Streptophyta</taxon>
        <taxon>Embryophyta</taxon>
        <taxon>Tracheophyta</taxon>
        <taxon>Spermatophyta</taxon>
        <taxon>Magnoliopsida</taxon>
        <taxon>eudicotyledons</taxon>
        <taxon>Gunneridae</taxon>
        <taxon>Pentapetalae</taxon>
        <taxon>rosids</taxon>
        <taxon>fabids</taxon>
        <taxon>Rosales</taxon>
        <taxon>Cannabaceae</taxon>
        <taxon>Cannabis</taxon>
    </lineage>
</organism>
<dbReference type="GO" id="GO:0008270">
    <property type="term" value="F:zinc ion binding"/>
    <property type="evidence" value="ECO:0007669"/>
    <property type="project" value="UniProtKB-KW"/>
</dbReference>
<keyword evidence="1" id="KW-0479">Metal-binding</keyword>
<keyword evidence="1" id="KW-0862">Zinc</keyword>
<evidence type="ECO:0000256" key="1">
    <source>
        <dbReference type="PROSITE-ProRule" id="PRU00047"/>
    </source>
</evidence>
<feature type="compositionally biased region" description="Basic residues" evidence="2">
    <location>
        <begin position="682"/>
        <end position="692"/>
    </location>
</feature>
<comment type="caution">
    <text evidence="4">The sequence shown here is derived from an EMBL/GenBank/DDBJ whole genome shotgun (WGS) entry which is preliminary data.</text>
</comment>
<dbReference type="InterPro" id="IPR001878">
    <property type="entry name" value="Znf_CCHC"/>
</dbReference>
<gene>
    <name evidence="4" type="ORF">F8388_021974</name>
</gene>
<protein>
    <recommendedName>
        <fullName evidence="3">CCHC-type domain-containing protein</fullName>
    </recommendedName>
</protein>
<feature type="region of interest" description="Disordered" evidence="2">
    <location>
        <begin position="271"/>
        <end position="304"/>
    </location>
</feature>
<dbReference type="AlphaFoldDB" id="A0A7J6FG18"/>
<feature type="compositionally biased region" description="Low complexity" evidence="2">
    <location>
        <begin position="290"/>
        <end position="304"/>
    </location>
</feature>
<name>A0A7J6FG18_CANSA</name>
<feature type="region of interest" description="Disordered" evidence="2">
    <location>
        <begin position="676"/>
        <end position="717"/>
    </location>
</feature>
<dbReference type="InterPro" id="IPR025558">
    <property type="entry name" value="DUF4283"/>
</dbReference>
<evidence type="ECO:0000313" key="5">
    <source>
        <dbReference type="Proteomes" id="UP000525078"/>
    </source>
</evidence>
<reference evidence="4 5" key="1">
    <citation type="journal article" date="2020" name="bioRxiv">
        <title>Sequence and annotation of 42 cannabis genomes reveals extensive copy number variation in cannabinoid synthesis and pathogen resistance genes.</title>
        <authorList>
            <person name="Mckernan K.J."/>
            <person name="Helbert Y."/>
            <person name="Kane L.T."/>
            <person name="Ebling H."/>
            <person name="Zhang L."/>
            <person name="Liu B."/>
            <person name="Eaton Z."/>
            <person name="Mclaughlin S."/>
            <person name="Kingan S."/>
            <person name="Baybayan P."/>
            <person name="Concepcion G."/>
            <person name="Jordan M."/>
            <person name="Riva A."/>
            <person name="Barbazuk W."/>
            <person name="Harkins T."/>
        </authorList>
    </citation>
    <scope>NUCLEOTIDE SEQUENCE [LARGE SCALE GENOMIC DNA]</scope>
    <source>
        <strain evidence="5">cv. Jamaican Lion 4</strain>
        <tissue evidence="4">Leaf</tissue>
    </source>
</reference>